<feature type="region of interest" description="Disordered" evidence="4">
    <location>
        <begin position="145"/>
        <end position="164"/>
    </location>
</feature>
<evidence type="ECO:0000313" key="7">
    <source>
        <dbReference type="Proteomes" id="UP001409585"/>
    </source>
</evidence>
<feature type="domain" description="SHSP" evidence="5">
    <location>
        <begin position="29"/>
        <end position="139"/>
    </location>
</feature>
<evidence type="ECO:0000256" key="4">
    <source>
        <dbReference type="SAM" id="MobiDB-lite"/>
    </source>
</evidence>
<gene>
    <name evidence="6" type="ORF">GCM10025791_03850</name>
</gene>
<organism evidence="6 7">
    <name type="scientific">Halioxenophilus aromaticivorans</name>
    <dbReference type="NCBI Taxonomy" id="1306992"/>
    <lineage>
        <taxon>Bacteria</taxon>
        <taxon>Pseudomonadati</taxon>
        <taxon>Pseudomonadota</taxon>
        <taxon>Gammaproteobacteria</taxon>
        <taxon>Alteromonadales</taxon>
        <taxon>Alteromonadaceae</taxon>
        <taxon>Halioxenophilus</taxon>
    </lineage>
</organism>
<dbReference type="Gene3D" id="2.60.40.790">
    <property type="match status" value="1"/>
</dbReference>
<evidence type="ECO:0000256" key="3">
    <source>
        <dbReference type="RuleBase" id="RU003616"/>
    </source>
</evidence>
<name>A0AAV3TXQ4_9ALTE</name>
<evidence type="ECO:0000256" key="1">
    <source>
        <dbReference type="ARBA" id="ARBA00023016"/>
    </source>
</evidence>
<reference evidence="7" key="1">
    <citation type="journal article" date="2019" name="Int. J. Syst. Evol. Microbiol.">
        <title>The Global Catalogue of Microorganisms (GCM) 10K type strain sequencing project: providing services to taxonomists for standard genome sequencing and annotation.</title>
        <authorList>
            <consortium name="The Broad Institute Genomics Platform"/>
            <consortium name="The Broad Institute Genome Sequencing Center for Infectious Disease"/>
            <person name="Wu L."/>
            <person name="Ma J."/>
        </authorList>
    </citation>
    <scope>NUCLEOTIDE SEQUENCE [LARGE SCALE GENOMIC DNA]</scope>
    <source>
        <strain evidence="7">JCM 19134</strain>
    </source>
</reference>
<dbReference type="AlphaFoldDB" id="A0AAV3TXQ4"/>
<dbReference type="PANTHER" id="PTHR47062">
    <property type="match status" value="1"/>
</dbReference>
<dbReference type="PANTHER" id="PTHR47062:SF1">
    <property type="entry name" value="SMALL HEAT SHOCK PROTEIN IBPA"/>
    <property type="match status" value="1"/>
</dbReference>
<protein>
    <submittedName>
        <fullName evidence="6">Hsp20 family protein</fullName>
    </submittedName>
</protein>
<comment type="caution">
    <text evidence="6">The sequence shown here is derived from an EMBL/GenBank/DDBJ whole genome shotgun (WGS) entry which is preliminary data.</text>
</comment>
<sequence>MKNFDLTPLYRNSVGFDHLASILNNAMRSDVGSSYPPYNIEVLGENKYAITLSVAGFEQSELDINIEKNILTVRGKKENREEKQFLHQGIANRSFERKFNLADHVEVKGADLTNGLLTVSLVREIPEAMKPRTINIGTGSAMAIESRSQDSANQSVAAADQKIA</sequence>
<dbReference type="PROSITE" id="PS01031">
    <property type="entry name" value="SHSP"/>
    <property type="match status" value="1"/>
</dbReference>
<dbReference type="InterPro" id="IPR002068">
    <property type="entry name" value="A-crystallin/Hsp20_dom"/>
</dbReference>
<dbReference type="Pfam" id="PF00011">
    <property type="entry name" value="HSP20"/>
    <property type="match status" value="1"/>
</dbReference>
<comment type="similarity">
    <text evidence="2 3">Belongs to the small heat shock protein (HSP20) family.</text>
</comment>
<dbReference type="InterPro" id="IPR037913">
    <property type="entry name" value="ACD_IbpA/B"/>
</dbReference>
<proteinExistence type="inferred from homology"/>
<dbReference type="InterPro" id="IPR008978">
    <property type="entry name" value="HSP20-like_chaperone"/>
</dbReference>
<dbReference type="EMBL" id="BAABLX010000003">
    <property type="protein sequence ID" value="GAA4931013.1"/>
    <property type="molecule type" value="Genomic_DNA"/>
</dbReference>
<evidence type="ECO:0000259" key="5">
    <source>
        <dbReference type="PROSITE" id="PS01031"/>
    </source>
</evidence>
<dbReference type="SUPFAM" id="SSF49764">
    <property type="entry name" value="HSP20-like chaperones"/>
    <property type="match status" value="1"/>
</dbReference>
<dbReference type="CDD" id="cd06470">
    <property type="entry name" value="ACD_IbpA-B_like"/>
    <property type="match status" value="1"/>
</dbReference>
<accession>A0AAV3TXQ4</accession>
<evidence type="ECO:0000256" key="2">
    <source>
        <dbReference type="PROSITE-ProRule" id="PRU00285"/>
    </source>
</evidence>
<keyword evidence="7" id="KW-1185">Reference proteome</keyword>
<evidence type="ECO:0000313" key="6">
    <source>
        <dbReference type="EMBL" id="GAA4931013.1"/>
    </source>
</evidence>
<keyword evidence="1" id="KW-0346">Stress response</keyword>
<dbReference type="Proteomes" id="UP001409585">
    <property type="component" value="Unassembled WGS sequence"/>
</dbReference>
<dbReference type="RefSeq" id="WP_345416202.1">
    <property type="nucleotide sequence ID" value="NZ_AP031496.1"/>
</dbReference>